<evidence type="ECO:0000313" key="2">
    <source>
        <dbReference type="Proteomes" id="UP001519287"/>
    </source>
</evidence>
<sequence length="348" mass="39425">MQKDSIINFNNMIRLDNYKFTGLDASLIGAIKSVVDYYQIPVTASWIYGMTGVAFLHVLDENLVEPNGGPPEPEVFRLARNTGIEINGLHVYAEGEDFNSLQAEAWEKARLAMNAKQPVFAKNLDIENQTSVVYALDDIGYYTHSWHTGYENSEDVLPWSCLGLSLCPCINCVNYRKSSEIVNPEGGLISLHWANPIPAVDELTALKEALELVIRLNEEGAYTWGGKTYLVGSRAYDKWLTALESNDLDKYFFSLFVEILNEARAHAVKFLTEIKDRLTETTARLIDEGIHIYSEIAARYKILRDMYPYMEPRESEIKQKAQCAAIIEELMELERNALATIKEIYASI</sequence>
<keyword evidence="2" id="KW-1185">Reference proteome</keyword>
<protein>
    <recommendedName>
        <fullName evidence="3">Butirosin biosynthesis protein H N-terminal domain-containing protein</fullName>
    </recommendedName>
</protein>
<comment type="caution">
    <text evidence="1">The sequence shown here is derived from an EMBL/GenBank/DDBJ whole genome shotgun (WGS) entry which is preliminary data.</text>
</comment>
<evidence type="ECO:0000313" key="1">
    <source>
        <dbReference type="EMBL" id="MBP1993057.1"/>
    </source>
</evidence>
<dbReference type="RefSeq" id="WP_209974573.1">
    <property type="nucleotide sequence ID" value="NZ_JAGGLB010000016.1"/>
</dbReference>
<dbReference type="Proteomes" id="UP001519287">
    <property type="component" value="Unassembled WGS sequence"/>
</dbReference>
<name>A0ABS4IZP2_9BACL</name>
<proteinExistence type="predicted"/>
<evidence type="ECO:0008006" key="3">
    <source>
        <dbReference type="Google" id="ProtNLM"/>
    </source>
</evidence>
<organism evidence="1 2">
    <name type="scientific">Paenibacillus eucommiae</name>
    <dbReference type="NCBI Taxonomy" id="1355755"/>
    <lineage>
        <taxon>Bacteria</taxon>
        <taxon>Bacillati</taxon>
        <taxon>Bacillota</taxon>
        <taxon>Bacilli</taxon>
        <taxon>Bacillales</taxon>
        <taxon>Paenibacillaceae</taxon>
        <taxon>Paenibacillus</taxon>
    </lineage>
</organism>
<gene>
    <name evidence="1" type="ORF">J2Z66_004674</name>
</gene>
<accession>A0ABS4IZP2</accession>
<reference evidence="1 2" key="1">
    <citation type="submission" date="2021-03" db="EMBL/GenBank/DDBJ databases">
        <title>Genomic Encyclopedia of Type Strains, Phase IV (KMG-IV): sequencing the most valuable type-strain genomes for metagenomic binning, comparative biology and taxonomic classification.</title>
        <authorList>
            <person name="Goeker M."/>
        </authorList>
    </citation>
    <scope>NUCLEOTIDE SEQUENCE [LARGE SCALE GENOMIC DNA]</scope>
    <source>
        <strain evidence="1 2">DSM 26048</strain>
    </source>
</reference>
<dbReference type="EMBL" id="JAGGLB010000016">
    <property type="protein sequence ID" value="MBP1993057.1"/>
    <property type="molecule type" value="Genomic_DNA"/>
</dbReference>